<dbReference type="EMBL" id="SHOA02000069">
    <property type="protein sequence ID" value="TDH70820.1"/>
    <property type="molecule type" value="Genomic_DNA"/>
</dbReference>
<comment type="caution">
    <text evidence="1">The sequence shown here is derived from an EMBL/GenBank/DDBJ whole genome shotgun (WGS) entry which is preliminary data.</text>
</comment>
<dbReference type="OrthoDB" id="162330at2759"/>
<accession>A0A976FPM8</accession>
<keyword evidence="2" id="KW-1185">Reference proteome</keyword>
<dbReference type="GeneID" id="94352457"/>
<dbReference type="Proteomes" id="UP000294530">
    <property type="component" value="Unassembled WGS sequence"/>
</dbReference>
<proteinExistence type="predicted"/>
<dbReference type="KEGG" id="blac:94352457"/>
<protein>
    <submittedName>
        <fullName evidence="1">Uncharacterized protein</fullName>
    </submittedName>
</protein>
<dbReference type="AlphaFoldDB" id="A0A976FPM8"/>
<reference evidence="1 2" key="1">
    <citation type="journal article" date="2021" name="Genome Biol.">
        <title>AFLAP: assembly-free linkage analysis pipeline using k-mers from genome sequencing data.</title>
        <authorList>
            <person name="Fletcher K."/>
            <person name="Zhang L."/>
            <person name="Gil J."/>
            <person name="Han R."/>
            <person name="Cavanaugh K."/>
            <person name="Michelmore R."/>
        </authorList>
    </citation>
    <scope>NUCLEOTIDE SEQUENCE [LARGE SCALE GENOMIC DNA]</scope>
    <source>
        <strain evidence="1 2">SF5</strain>
    </source>
</reference>
<evidence type="ECO:0000313" key="2">
    <source>
        <dbReference type="Proteomes" id="UP000294530"/>
    </source>
</evidence>
<evidence type="ECO:0000313" key="1">
    <source>
        <dbReference type="EMBL" id="TDH70820.1"/>
    </source>
</evidence>
<gene>
    <name evidence="1" type="ORF">CCR75_008736</name>
</gene>
<name>A0A976FPM8_BRELC</name>
<organism evidence="1 2">
    <name type="scientific">Bremia lactucae</name>
    <name type="common">Lettuce downy mildew</name>
    <dbReference type="NCBI Taxonomy" id="4779"/>
    <lineage>
        <taxon>Eukaryota</taxon>
        <taxon>Sar</taxon>
        <taxon>Stramenopiles</taxon>
        <taxon>Oomycota</taxon>
        <taxon>Peronosporomycetes</taxon>
        <taxon>Peronosporales</taxon>
        <taxon>Peronosporaceae</taxon>
        <taxon>Bremia</taxon>
    </lineage>
</organism>
<dbReference type="RefSeq" id="XP_067820319.1">
    <property type="nucleotide sequence ID" value="XM_067966786.1"/>
</dbReference>
<sequence length="148" mass="16810">MLRKKNSATSSPTAAVTICDLCDLYTSKNFDGKWADLADVYDKRRNVDNFREILVVSIPTDRLNGLNGWHLERMAVGELEPGAELYANDLATCKRESRVIKKTLMKVIANSLHYKAKRNELEVAMDKQREALAVELKMSKEFLSRLSC</sequence>